<sequence length="135" mass="15417">MENLKCSSNSTGGRSSNSSSSSSSSSSGSRSNSSSTSSTSSSSGEWPHSGDPDQIQNRTLTSWLFSVFAKKFRDIPLEWRRKSGELARKTRRHELEQSRSHRKFSRTNNNRRKEEEEEDEKEHEEEEKKGEQGWE</sequence>
<accession>A0A834K8Q8</accession>
<name>A0A834K8Q8_VESVU</name>
<evidence type="ECO:0000313" key="3">
    <source>
        <dbReference type="Proteomes" id="UP000614350"/>
    </source>
</evidence>
<protein>
    <submittedName>
        <fullName evidence="2">Uncharacterized protein</fullName>
    </submittedName>
</protein>
<evidence type="ECO:0000256" key="1">
    <source>
        <dbReference type="SAM" id="MobiDB-lite"/>
    </source>
</evidence>
<dbReference type="AlphaFoldDB" id="A0A834K8Q8"/>
<gene>
    <name evidence="2" type="ORF">HZH66_004545</name>
</gene>
<organism evidence="2 3">
    <name type="scientific">Vespula vulgaris</name>
    <name type="common">Yellow jacket</name>
    <name type="synonym">Wasp</name>
    <dbReference type="NCBI Taxonomy" id="7454"/>
    <lineage>
        <taxon>Eukaryota</taxon>
        <taxon>Metazoa</taxon>
        <taxon>Ecdysozoa</taxon>
        <taxon>Arthropoda</taxon>
        <taxon>Hexapoda</taxon>
        <taxon>Insecta</taxon>
        <taxon>Pterygota</taxon>
        <taxon>Neoptera</taxon>
        <taxon>Endopterygota</taxon>
        <taxon>Hymenoptera</taxon>
        <taxon>Apocrita</taxon>
        <taxon>Aculeata</taxon>
        <taxon>Vespoidea</taxon>
        <taxon>Vespidae</taxon>
        <taxon>Vespinae</taxon>
        <taxon>Vespula</taxon>
    </lineage>
</organism>
<feature type="region of interest" description="Disordered" evidence="1">
    <location>
        <begin position="79"/>
        <end position="135"/>
    </location>
</feature>
<feature type="compositionally biased region" description="Basic and acidic residues" evidence="1">
    <location>
        <begin position="79"/>
        <end position="99"/>
    </location>
</feature>
<feature type="compositionally biased region" description="Basic and acidic residues" evidence="1">
    <location>
        <begin position="126"/>
        <end position="135"/>
    </location>
</feature>
<evidence type="ECO:0000313" key="2">
    <source>
        <dbReference type="EMBL" id="KAF7402278.1"/>
    </source>
</evidence>
<reference evidence="2" key="1">
    <citation type="journal article" date="2020" name="G3 (Bethesda)">
        <title>High-Quality Assemblies for Three Invasive Social Wasps from the &lt;i&gt;Vespula&lt;/i&gt; Genus.</title>
        <authorList>
            <person name="Harrop T.W.R."/>
            <person name="Guhlin J."/>
            <person name="McLaughlin G.M."/>
            <person name="Permina E."/>
            <person name="Stockwell P."/>
            <person name="Gilligan J."/>
            <person name="Le Lec M.F."/>
            <person name="Gruber M.A.M."/>
            <person name="Quinn O."/>
            <person name="Lovegrove M."/>
            <person name="Duncan E.J."/>
            <person name="Remnant E.J."/>
            <person name="Van Eeckhoven J."/>
            <person name="Graham B."/>
            <person name="Knapp R.A."/>
            <person name="Langford K.W."/>
            <person name="Kronenberg Z."/>
            <person name="Press M.O."/>
            <person name="Eacker S.M."/>
            <person name="Wilson-Rankin E.E."/>
            <person name="Purcell J."/>
            <person name="Lester P.J."/>
            <person name="Dearden P.K."/>
        </authorList>
    </citation>
    <scope>NUCLEOTIDE SEQUENCE</scope>
    <source>
        <strain evidence="2">Marl-1</strain>
    </source>
</reference>
<proteinExistence type="predicted"/>
<feature type="compositionally biased region" description="Acidic residues" evidence="1">
    <location>
        <begin position="115"/>
        <end position="125"/>
    </location>
</feature>
<comment type="caution">
    <text evidence="2">The sequence shown here is derived from an EMBL/GenBank/DDBJ whole genome shotgun (WGS) entry which is preliminary data.</text>
</comment>
<dbReference type="Proteomes" id="UP000614350">
    <property type="component" value="Unassembled WGS sequence"/>
</dbReference>
<feature type="region of interest" description="Disordered" evidence="1">
    <location>
        <begin position="1"/>
        <end position="55"/>
    </location>
</feature>
<dbReference type="EMBL" id="JACSEA010000004">
    <property type="protein sequence ID" value="KAF7402278.1"/>
    <property type="molecule type" value="Genomic_DNA"/>
</dbReference>
<feature type="compositionally biased region" description="Low complexity" evidence="1">
    <location>
        <begin position="7"/>
        <end position="43"/>
    </location>
</feature>
<keyword evidence="3" id="KW-1185">Reference proteome</keyword>